<evidence type="ECO:0000313" key="1">
    <source>
        <dbReference type="EMBL" id="MCS7483031.1"/>
    </source>
</evidence>
<protein>
    <submittedName>
        <fullName evidence="1">SRPBCC family protein</fullName>
    </submittedName>
</protein>
<gene>
    <name evidence="1" type="ORF">NZH93_39805</name>
</gene>
<name>A0A9X3AIU3_9PSEU</name>
<dbReference type="Pfam" id="PF10604">
    <property type="entry name" value="Polyketide_cyc2"/>
    <property type="match status" value="1"/>
</dbReference>
<accession>A0A9X3AIU3</accession>
<dbReference type="Gene3D" id="3.30.530.20">
    <property type="match status" value="1"/>
</dbReference>
<dbReference type="InterPro" id="IPR023393">
    <property type="entry name" value="START-like_dom_sf"/>
</dbReference>
<dbReference type="EMBL" id="JANYMP010000028">
    <property type="protein sequence ID" value="MCS7483031.1"/>
    <property type="molecule type" value="Genomic_DNA"/>
</dbReference>
<dbReference type="SUPFAM" id="SSF55961">
    <property type="entry name" value="Bet v1-like"/>
    <property type="match status" value="1"/>
</dbReference>
<comment type="caution">
    <text evidence="1">The sequence shown here is derived from an EMBL/GenBank/DDBJ whole genome shotgun (WGS) entry which is preliminary data.</text>
</comment>
<keyword evidence="2" id="KW-1185">Reference proteome</keyword>
<proteinExistence type="predicted"/>
<evidence type="ECO:0000313" key="2">
    <source>
        <dbReference type="Proteomes" id="UP001141259"/>
    </source>
</evidence>
<dbReference type="AlphaFoldDB" id="A0A9X3AIU3"/>
<dbReference type="Proteomes" id="UP001141259">
    <property type="component" value="Unassembled WGS sequence"/>
</dbReference>
<organism evidence="1 2">
    <name type="scientific">Umezawaea endophytica</name>
    <dbReference type="NCBI Taxonomy" id="1654476"/>
    <lineage>
        <taxon>Bacteria</taxon>
        <taxon>Bacillati</taxon>
        <taxon>Actinomycetota</taxon>
        <taxon>Actinomycetes</taxon>
        <taxon>Pseudonocardiales</taxon>
        <taxon>Pseudonocardiaceae</taxon>
        <taxon>Umezawaea</taxon>
    </lineage>
</organism>
<reference evidence="1" key="1">
    <citation type="submission" date="2022-08" db="EMBL/GenBank/DDBJ databases">
        <authorList>
            <person name="Tistechok S."/>
            <person name="Samborskyy M."/>
            <person name="Roman I."/>
        </authorList>
    </citation>
    <scope>NUCLEOTIDE SEQUENCE</scope>
    <source>
        <strain evidence="1">DSM 103496</strain>
    </source>
</reference>
<dbReference type="RefSeq" id="WP_259628491.1">
    <property type="nucleotide sequence ID" value="NZ_JANYMP010000028.1"/>
</dbReference>
<dbReference type="InterPro" id="IPR019587">
    <property type="entry name" value="Polyketide_cyclase/dehydratase"/>
</dbReference>
<dbReference type="CDD" id="cd07820">
    <property type="entry name" value="SRPBCC_3"/>
    <property type="match status" value="1"/>
</dbReference>
<sequence>MPHFEVTTSIAAPPRRVFDVSLDVDVHTASMADAGERAVDGVTSGGLVLGDTVTWQARHFGVLWRMTCRISAFEPPARFVDDQVDGPFRHWRHEHRFAPDGRGGTVVRDVVDFAAPLRPFGTIAELAVLNRYLPRLIRDRNRHVKAVAEAPA</sequence>